<dbReference type="Gene3D" id="2.160.20.10">
    <property type="entry name" value="Single-stranded right-handed beta-helix, Pectin lyase-like"/>
    <property type="match status" value="1"/>
</dbReference>
<name>A0AAP0IJ80_9MAGN</name>
<comment type="similarity">
    <text evidence="2 9">Belongs to the glycosyl hydrolase 28 family.</text>
</comment>
<evidence type="ECO:0000256" key="2">
    <source>
        <dbReference type="ARBA" id="ARBA00008834"/>
    </source>
</evidence>
<dbReference type="Proteomes" id="UP001417504">
    <property type="component" value="Unassembled WGS sequence"/>
</dbReference>
<dbReference type="InterPro" id="IPR012334">
    <property type="entry name" value="Pectin_lyas_fold"/>
</dbReference>
<proteinExistence type="inferred from homology"/>
<dbReference type="PROSITE" id="PS00502">
    <property type="entry name" value="POLYGALACTURONASE"/>
    <property type="match status" value="1"/>
</dbReference>
<dbReference type="AlphaFoldDB" id="A0AAP0IJ80"/>
<protein>
    <recommendedName>
        <fullName evidence="12">Polygalacturonase</fullName>
    </recommendedName>
</protein>
<keyword evidence="5 9" id="KW-0378">Hydrolase</keyword>
<dbReference type="GO" id="GO:0071555">
    <property type="term" value="P:cell wall organization"/>
    <property type="evidence" value="ECO:0007669"/>
    <property type="project" value="UniProtKB-KW"/>
</dbReference>
<keyword evidence="11" id="KW-1185">Reference proteome</keyword>
<evidence type="ECO:0000256" key="1">
    <source>
        <dbReference type="ARBA" id="ARBA00004191"/>
    </source>
</evidence>
<evidence type="ECO:0000256" key="3">
    <source>
        <dbReference type="ARBA" id="ARBA00022512"/>
    </source>
</evidence>
<evidence type="ECO:0000313" key="11">
    <source>
        <dbReference type="Proteomes" id="UP001417504"/>
    </source>
</evidence>
<evidence type="ECO:0000256" key="6">
    <source>
        <dbReference type="ARBA" id="ARBA00023295"/>
    </source>
</evidence>
<organism evidence="10 11">
    <name type="scientific">Stephania japonica</name>
    <dbReference type="NCBI Taxonomy" id="461633"/>
    <lineage>
        <taxon>Eukaryota</taxon>
        <taxon>Viridiplantae</taxon>
        <taxon>Streptophyta</taxon>
        <taxon>Embryophyta</taxon>
        <taxon>Tracheophyta</taxon>
        <taxon>Spermatophyta</taxon>
        <taxon>Magnoliopsida</taxon>
        <taxon>Ranunculales</taxon>
        <taxon>Menispermaceae</taxon>
        <taxon>Menispermoideae</taxon>
        <taxon>Cissampelideae</taxon>
        <taxon>Stephania</taxon>
    </lineage>
</organism>
<dbReference type="InterPro" id="IPR011050">
    <property type="entry name" value="Pectin_lyase_fold/virulence"/>
</dbReference>
<keyword evidence="6 9" id="KW-0326">Glycosidase</keyword>
<dbReference type="EMBL" id="JBBNAE010000006">
    <property type="protein sequence ID" value="KAK9116300.1"/>
    <property type="molecule type" value="Genomic_DNA"/>
</dbReference>
<dbReference type="PANTHER" id="PTHR31375">
    <property type="match status" value="1"/>
</dbReference>
<evidence type="ECO:0008006" key="12">
    <source>
        <dbReference type="Google" id="ProtNLM"/>
    </source>
</evidence>
<evidence type="ECO:0000256" key="5">
    <source>
        <dbReference type="ARBA" id="ARBA00022801"/>
    </source>
</evidence>
<dbReference type="SUPFAM" id="SSF51126">
    <property type="entry name" value="Pectin lyase-like"/>
    <property type="match status" value="1"/>
</dbReference>
<dbReference type="InterPro" id="IPR000743">
    <property type="entry name" value="Glyco_hydro_28"/>
</dbReference>
<evidence type="ECO:0000256" key="9">
    <source>
        <dbReference type="RuleBase" id="RU361169"/>
    </source>
</evidence>
<keyword evidence="7" id="KW-0961">Cell wall biogenesis/degradation</keyword>
<evidence type="ECO:0000313" key="10">
    <source>
        <dbReference type="EMBL" id="KAK9116300.1"/>
    </source>
</evidence>
<accession>A0AAP0IJ80</accession>
<keyword evidence="4" id="KW-0964">Secreted</keyword>
<evidence type="ECO:0000256" key="8">
    <source>
        <dbReference type="PROSITE-ProRule" id="PRU10052"/>
    </source>
</evidence>
<comment type="subcellular location">
    <subcellularLocation>
        <location evidence="1">Secreted</location>
        <location evidence="1">Cell wall</location>
    </subcellularLocation>
</comment>
<dbReference type="Pfam" id="PF00295">
    <property type="entry name" value="Glyco_hydro_28"/>
    <property type="match status" value="1"/>
</dbReference>
<feature type="active site" evidence="8">
    <location>
        <position position="318"/>
    </location>
</feature>
<evidence type="ECO:0000256" key="7">
    <source>
        <dbReference type="ARBA" id="ARBA00023316"/>
    </source>
</evidence>
<dbReference type="GO" id="GO:0004650">
    <property type="term" value="F:polygalacturonase activity"/>
    <property type="evidence" value="ECO:0007669"/>
    <property type="project" value="InterPro"/>
</dbReference>
<sequence length="461" mass="49183">MSGAEGTPNFTFYVAPLDLSPNIFIESVQLSFLTVREHLAFLLMTVKALVSSMTISKDNFTCSVLPTLLLMAMAIILTSSSALAASTSFNVVDLGAKGDERTDSTHAFLRAWDSACASSSATIYVLHGRYLLNEVLFKGQRKGPVTFKIDGTLVAPSNYHILGISGKWIVFNRVQDVSITGGILDGQGAGLWACKAAGKNCPFGARSYTCIDLHGNERLTKLLTSLEFTSSTEISITGLTSMNNQLSHIVIHDCKNVKLQQVQVTASGNSPNTDGIHVQGSTDVTITQASIKTGDDCISIGPGTTNLWMENINCGPGHGISIGSLGKAANEQGVQNVTVKTATFSGSQNVVRIKTWARPSTGYVKHVLFEDIIINNAQNSIIIDQDYCPHNEGCPGQVSGVKVSDVVYRNMKFDCSQKVPCSDIVVDNVDLTYQSKSAMSSCTNAYSSASGLVHPSSCLAA</sequence>
<reference evidence="10 11" key="1">
    <citation type="submission" date="2024-01" db="EMBL/GenBank/DDBJ databases">
        <title>Genome assemblies of Stephania.</title>
        <authorList>
            <person name="Yang L."/>
        </authorList>
    </citation>
    <scope>NUCLEOTIDE SEQUENCE [LARGE SCALE GENOMIC DNA]</scope>
    <source>
        <strain evidence="10">QJT</strain>
        <tissue evidence="10">Leaf</tissue>
    </source>
</reference>
<comment type="caution">
    <text evidence="10">The sequence shown here is derived from an EMBL/GenBank/DDBJ whole genome shotgun (WGS) entry which is preliminary data.</text>
</comment>
<gene>
    <name evidence="10" type="ORF">Sjap_015247</name>
</gene>
<dbReference type="GO" id="GO:0005975">
    <property type="term" value="P:carbohydrate metabolic process"/>
    <property type="evidence" value="ECO:0007669"/>
    <property type="project" value="InterPro"/>
</dbReference>
<keyword evidence="3" id="KW-0134">Cell wall</keyword>
<evidence type="ECO:0000256" key="4">
    <source>
        <dbReference type="ARBA" id="ARBA00022525"/>
    </source>
</evidence>